<feature type="repeat" description="ANK" evidence="3">
    <location>
        <begin position="30"/>
        <end position="62"/>
    </location>
</feature>
<dbReference type="RefSeq" id="XP_009059845.1">
    <property type="nucleotide sequence ID" value="XM_009061597.1"/>
</dbReference>
<keyword evidence="2 3" id="KW-0040">ANK repeat</keyword>
<dbReference type="InterPro" id="IPR036770">
    <property type="entry name" value="Ankyrin_rpt-contain_sf"/>
</dbReference>
<evidence type="ECO:0000256" key="1">
    <source>
        <dbReference type="ARBA" id="ARBA00022737"/>
    </source>
</evidence>
<reference evidence="5 6" key="1">
    <citation type="journal article" date="2013" name="Nature">
        <title>Insights into bilaterian evolution from three spiralian genomes.</title>
        <authorList>
            <person name="Simakov O."/>
            <person name="Marletaz F."/>
            <person name="Cho S.J."/>
            <person name="Edsinger-Gonzales E."/>
            <person name="Havlak P."/>
            <person name="Hellsten U."/>
            <person name="Kuo D.H."/>
            <person name="Larsson T."/>
            <person name="Lv J."/>
            <person name="Arendt D."/>
            <person name="Savage R."/>
            <person name="Osoegawa K."/>
            <person name="de Jong P."/>
            <person name="Grimwood J."/>
            <person name="Chapman J.A."/>
            <person name="Shapiro H."/>
            <person name="Aerts A."/>
            <person name="Otillar R.P."/>
            <person name="Terry A.Y."/>
            <person name="Boore J.L."/>
            <person name="Grigoriev I.V."/>
            <person name="Lindberg D.R."/>
            <person name="Seaver E.C."/>
            <person name="Weisblat D.A."/>
            <person name="Putnam N.H."/>
            <person name="Rokhsar D.S."/>
        </authorList>
    </citation>
    <scope>NUCLEOTIDE SEQUENCE [LARGE SCALE GENOMIC DNA]</scope>
</reference>
<feature type="region of interest" description="Disordered" evidence="4">
    <location>
        <begin position="309"/>
        <end position="368"/>
    </location>
</feature>
<feature type="compositionally biased region" description="Polar residues" evidence="4">
    <location>
        <begin position="199"/>
        <end position="208"/>
    </location>
</feature>
<dbReference type="STRING" id="225164.V4A3H1"/>
<dbReference type="Proteomes" id="UP000030746">
    <property type="component" value="Unassembled WGS sequence"/>
</dbReference>
<organism evidence="5 6">
    <name type="scientific">Lottia gigantea</name>
    <name type="common">Giant owl limpet</name>
    <dbReference type="NCBI Taxonomy" id="225164"/>
    <lineage>
        <taxon>Eukaryota</taxon>
        <taxon>Metazoa</taxon>
        <taxon>Spiralia</taxon>
        <taxon>Lophotrochozoa</taxon>
        <taxon>Mollusca</taxon>
        <taxon>Gastropoda</taxon>
        <taxon>Patellogastropoda</taxon>
        <taxon>Lottioidea</taxon>
        <taxon>Lottiidae</taxon>
        <taxon>Lottia</taxon>
    </lineage>
</organism>
<dbReference type="HOGENOM" id="CLU_752921_0_0_1"/>
<dbReference type="CTD" id="20239909"/>
<keyword evidence="6" id="KW-1185">Reference proteome</keyword>
<dbReference type="Gene3D" id="1.25.40.20">
    <property type="entry name" value="Ankyrin repeat-containing domain"/>
    <property type="match status" value="1"/>
</dbReference>
<evidence type="ECO:0000256" key="3">
    <source>
        <dbReference type="PROSITE-ProRule" id="PRU00023"/>
    </source>
</evidence>
<protein>
    <submittedName>
        <fullName evidence="5">Uncharacterized protein</fullName>
    </submittedName>
</protein>
<proteinExistence type="predicted"/>
<feature type="region of interest" description="Disordered" evidence="4">
    <location>
        <begin position="168"/>
        <end position="208"/>
    </location>
</feature>
<feature type="compositionally biased region" description="Low complexity" evidence="4">
    <location>
        <begin position="126"/>
        <end position="143"/>
    </location>
</feature>
<dbReference type="GeneID" id="20239909"/>
<accession>V4A3H1</accession>
<dbReference type="InterPro" id="IPR002110">
    <property type="entry name" value="Ankyrin_rpt"/>
</dbReference>
<evidence type="ECO:0000256" key="4">
    <source>
        <dbReference type="SAM" id="MobiDB-lite"/>
    </source>
</evidence>
<dbReference type="PROSITE" id="PS50088">
    <property type="entry name" value="ANK_REPEAT"/>
    <property type="match status" value="1"/>
</dbReference>
<evidence type="ECO:0000313" key="5">
    <source>
        <dbReference type="EMBL" id="ESO89485.1"/>
    </source>
</evidence>
<keyword evidence="1" id="KW-0677">Repeat</keyword>
<feature type="region of interest" description="Disordered" evidence="4">
    <location>
        <begin position="61"/>
        <end position="155"/>
    </location>
</feature>
<dbReference type="OrthoDB" id="427518at2759"/>
<dbReference type="SUPFAM" id="SSF48403">
    <property type="entry name" value="Ankyrin repeat"/>
    <property type="match status" value="1"/>
</dbReference>
<sequence length="368" mass="39895">MQINAFSVSDTQVCQLLVVHGSKVNEIDNDGRIPLIQAAQEGHLGIVQLLVERNSHIDHKAHDEDYGATPVGVNKSRSSSSTSSNETKPLNTTAPPSSVIVIGGHALHSSPSESPESTYDRRKSYHSNNSKSSSNLTSSTNQSAHSSHVKTEAPSDQCLTFTQQLQQCSMGKNRTRPVSRVLSPVSEPQSPDQTPPVSPNIQGQQKYSPGVDNNINIMAPAPIKSGSLKQEKISATINIITNPNAEMMSSVEEPVWQINPALFPQNVKRSTRNQRANNQDTPTKLMMGQSALEMRSPELRRKRNGIVTNPKVIKSPSGSQFNKLKDESENPVIHSNGFSNLDPSPTRGGTSKGPARPNGLPIKKETPL</sequence>
<feature type="compositionally biased region" description="Polar residues" evidence="4">
    <location>
        <begin position="336"/>
        <end position="349"/>
    </location>
</feature>
<dbReference type="KEGG" id="lgi:LOTGIDRAFT_165077"/>
<dbReference type="PANTHER" id="PTHR24123:SF33">
    <property type="entry name" value="PROTEIN HOS4"/>
    <property type="match status" value="1"/>
</dbReference>
<feature type="compositionally biased region" description="Polar residues" evidence="4">
    <location>
        <begin position="85"/>
        <end position="96"/>
    </location>
</feature>
<dbReference type="InterPro" id="IPR051165">
    <property type="entry name" value="Multifunctional_ANK_Repeat"/>
</dbReference>
<evidence type="ECO:0000313" key="6">
    <source>
        <dbReference type="Proteomes" id="UP000030746"/>
    </source>
</evidence>
<dbReference type="Pfam" id="PF12796">
    <property type="entry name" value="Ank_2"/>
    <property type="match status" value="1"/>
</dbReference>
<name>V4A3H1_LOTGI</name>
<evidence type="ECO:0000256" key="2">
    <source>
        <dbReference type="ARBA" id="ARBA00023043"/>
    </source>
</evidence>
<dbReference type="PANTHER" id="PTHR24123">
    <property type="entry name" value="ANKYRIN REPEAT-CONTAINING"/>
    <property type="match status" value="1"/>
</dbReference>
<gene>
    <name evidence="5" type="ORF">LOTGIDRAFT_165077</name>
</gene>
<dbReference type="PROSITE" id="PS50297">
    <property type="entry name" value="ANK_REP_REGION"/>
    <property type="match status" value="1"/>
</dbReference>
<dbReference type="AlphaFoldDB" id="V4A3H1"/>
<dbReference type="EMBL" id="KB202591">
    <property type="protein sequence ID" value="ESO89485.1"/>
    <property type="molecule type" value="Genomic_DNA"/>
</dbReference>